<keyword evidence="5 7" id="KW-1133">Transmembrane helix</keyword>
<evidence type="ECO:0000256" key="4">
    <source>
        <dbReference type="ARBA" id="ARBA00022824"/>
    </source>
</evidence>
<name>A0A1Y2FVJ5_9BASI</name>
<dbReference type="PANTHER" id="PTHR31204">
    <property type="entry name" value="SIGMA INTRACELLULAR RECEPTOR 2"/>
    <property type="match status" value="1"/>
</dbReference>
<comment type="subcellular location">
    <subcellularLocation>
        <location evidence="1">Endoplasmic reticulum membrane</location>
        <topology evidence="1">Multi-pass membrane protein</topology>
    </subcellularLocation>
</comment>
<dbReference type="InterPro" id="IPR016964">
    <property type="entry name" value="Sigma2_recept"/>
</dbReference>
<dbReference type="PANTHER" id="PTHR31204:SF1">
    <property type="entry name" value="SIGMA INTRACELLULAR RECEPTOR 2"/>
    <property type="match status" value="1"/>
</dbReference>
<evidence type="ECO:0000256" key="6">
    <source>
        <dbReference type="ARBA" id="ARBA00023136"/>
    </source>
</evidence>
<organism evidence="9 10">
    <name type="scientific">Leucosporidium creatinivorum</name>
    <dbReference type="NCBI Taxonomy" id="106004"/>
    <lineage>
        <taxon>Eukaryota</taxon>
        <taxon>Fungi</taxon>
        <taxon>Dikarya</taxon>
        <taxon>Basidiomycota</taxon>
        <taxon>Pucciniomycotina</taxon>
        <taxon>Microbotryomycetes</taxon>
        <taxon>Leucosporidiales</taxon>
        <taxon>Leucosporidium</taxon>
    </lineage>
</organism>
<gene>
    <name evidence="9" type="ORF">BCR35DRAFT_330232</name>
</gene>
<dbReference type="AlphaFoldDB" id="A0A1Y2FVJ5"/>
<dbReference type="Proteomes" id="UP000193467">
    <property type="component" value="Unassembled WGS sequence"/>
</dbReference>
<proteinExistence type="inferred from homology"/>
<accession>A0A1Y2FVJ5</accession>
<dbReference type="Pfam" id="PF05241">
    <property type="entry name" value="EBP"/>
    <property type="match status" value="1"/>
</dbReference>
<feature type="transmembrane region" description="Helical" evidence="7">
    <location>
        <begin position="64"/>
        <end position="84"/>
    </location>
</feature>
<comment type="similarity">
    <text evidence="2">Belongs to the TMEM97/sigma-2 receptor family.</text>
</comment>
<evidence type="ECO:0000256" key="3">
    <source>
        <dbReference type="ARBA" id="ARBA00022692"/>
    </source>
</evidence>
<dbReference type="InterPro" id="IPR051987">
    <property type="entry name" value="Sigma-2_receptor-like"/>
</dbReference>
<dbReference type="FunCoup" id="A0A1Y2FVJ5">
    <property type="interactions" value="125"/>
</dbReference>
<dbReference type="STRING" id="106004.A0A1Y2FVJ5"/>
<sequence>MFAPRTRDYIYLIFLLIHIPATLLVDLQALFFAKDLAPTALRKIFEFAAKDDPLLSNANNYPSFAWFQSFIILEAVFQLPVFFIGARAIWRDQKTLYPLLSLYGISSATTTWACLFTVLTTPNISHQLPKLLASYVPFLLIPLAMGVDYAIRLSWLVGEREKERKRE</sequence>
<dbReference type="EMBL" id="MCGR01000012">
    <property type="protein sequence ID" value="ORY88012.1"/>
    <property type="molecule type" value="Genomic_DNA"/>
</dbReference>
<feature type="transmembrane region" description="Helical" evidence="7">
    <location>
        <begin position="96"/>
        <end position="120"/>
    </location>
</feature>
<feature type="transmembrane region" description="Helical" evidence="7">
    <location>
        <begin position="9"/>
        <end position="33"/>
    </location>
</feature>
<dbReference type="GO" id="GO:0005789">
    <property type="term" value="C:endoplasmic reticulum membrane"/>
    <property type="evidence" value="ECO:0007669"/>
    <property type="project" value="UniProtKB-SubCell"/>
</dbReference>
<evidence type="ECO:0000256" key="1">
    <source>
        <dbReference type="ARBA" id="ARBA00004477"/>
    </source>
</evidence>
<evidence type="ECO:0000313" key="9">
    <source>
        <dbReference type="EMBL" id="ORY88012.1"/>
    </source>
</evidence>
<evidence type="ECO:0000259" key="8">
    <source>
        <dbReference type="PROSITE" id="PS51751"/>
    </source>
</evidence>
<feature type="domain" description="EXPERA" evidence="8">
    <location>
        <begin position="7"/>
        <end position="146"/>
    </location>
</feature>
<feature type="transmembrane region" description="Helical" evidence="7">
    <location>
        <begin position="132"/>
        <end position="157"/>
    </location>
</feature>
<keyword evidence="10" id="KW-1185">Reference proteome</keyword>
<dbReference type="PROSITE" id="PS51751">
    <property type="entry name" value="EXPERA"/>
    <property type="match status" value="1"/>
</dbReference>
<dbReference type="InterPro" id="IPR033118">
    <property type="entry name" value="EXPERA"/>
</dbReference>
<keyword evidence="6 7" id="KW-0472">Membrane</keyword>
<evidence type="ECO:0000256" key="2">
    <source>
        <dbReference type="ARBA" id="ARBA00009096"/>
    </source>
</evidence>
<keyword evidence="3 7" id="KW-0812">Transmembrane</keyword>
<evidence type="ECO:0000256" key="7">
    <source>
        <dbReference type="PIRNR" id="PIRNR031032"/>
    </source>
</evidence>
<dbReference type="OrthoDB" id="433124at2759"/>
<dbReference type="PIRSF" id="PIRSF031032">
    <property type="entry name" value="TMP_97_prd"/>
    <property type="match status" value="1"/>
</dbReference>
<comment type="caution">
    <text evidence="9">The sequence shown here is derived from an EMBL/GenBank/DDBJ whole genome shotgun (WGS) entry which is preliminary data.</text>
</comment>
<reference evidence="9 10" key="1">
    <citation type="submission" date="2016-07" db="EMBL/GenBank/DDBJ databases">
        <title>Pervasive Adenine N6-methylation of Active Genes in Fungi.</title>
        <authorList>
            <consortium name="DOE Joint Genome Institute"/>
            <person name="Mondo S.J."/>
            <person name="Dannebaum R.O."/>
            <person name="Kuo R.C."/>
            <person name="Labutti K."/>
            <person name="Haridas S."/>
            <person name="Kuo A."/>
            <person name="Salamov A."/>
            <person name="Ahrendt S.R."/>
            <person name="Lipzen A."/>
            <person name="Sullivan W."/>
            <person name="Andreopoulos W.B."/>
            <person name="Clum A."/>
            <person name="Lindquist E."/>
            <person name="Daum C."/>
            <person name="Ramamoorthy G.K."/>
            <person name="Gryganskyi A."/>
            <person name="Culley D."/>
            <person name="Magnuson J.K."/>
            <person name="James T.Y."/>
            <person name="O'Malley M.A."/>
            <person name="Stajich J.E."/>
            <person name="Spatafora J.W."/>
            <person name="Visel A."/>
            <person name="Grigoriev I.V."/>
        </authorList>
    </citation>
    <scope>NUCLEOTIDE SEQUENCE [LARGE SCALE GENOMIC DNA]</scope>
    <source>
        <strain evidence="9 10">62-1032</strain>
    </source>
</reference>
<evidence type="ECO:0000313" key="10">
    <source>
        <dbReference type="Proteomes" id="UP000193467"/>
    </source>
</evidence>
<keyword evidence="4 7" id="KW-0256">Endoplasmic reticulum</keyword>
<evidence type="ECO:0000256" key="5">
    <source>
        <dbReference type="ARBA" id="ARBA00022989"/>
    </source>
</evidence>
<protein>
    <recommendedName>
        <fullName evidence="7">Efficient mitochondria targeting-associated protein 19</fullName>
    </recommendedName>
</protein>
<dbReference type="InParanoid" id="A0A1Y2FVJ5"/>